<dbReference type="InterPro" id="IPR045760">
    <property type="entry name" value="DAP_DH_C"/>
</dbReference>
<evidence type="ECO:0000313" key="2">
    <source>
        <dbReference type="EMBL" id="MFC5745667.1"/>
    </source>
</evidence>
<evidence type="ECO:0000259" key="1">
    <source>
        <dbReference type="Pfam" id="PF19328"/>
    </source>
</evidence>
<protein>
    <recommendedName>
        <fullName evidence="1">2,4-diaminopentanoate dehydrogenase C-terminal domain-containing protein</fullName>
    </recommendedName>
</protein>
<dbReference type="InterPro" id="IPR036291">
    <property type="entry name" value="NAD(P)-bd_dom_sf"/>
</dbReference>
<reference evidence="3" key="1">
    <citation type="journal article" date="2019" name="Int. J. Syst. Evol. Microbiol.">
        <title>The Global Catalogue of Microorganisms (GCM) 10K type strain sequencing project: providing services to taxonomists for standard genome sequencing and annotation.</title>
        <authorList>
            <consortium name="The Broad Institute Genomics Platform"/>
            <consortium name="The Broad Institute Genome Sequencing Center for Infectious Disease"/>
            <person name="Wu L."/>
            <person name="Ma J."/>
        </authorList>
    </citation>
    <scope>NUCLEOTIDE SEQUENCE [LARGE SCALE GENOMIC DNA]</scope>
    <source>
        <strain evidence="3">KCTC 42087</strain>
    </source>
</reference>
<gene>
    <name evidence="2" type="ORF">ACFPZN_08630</name>
</gene>
<keyword evidence="3" id="KW-1185">Reference proteome</keyword>
<dbReference type="SUPFAM" id="SSF51735">
    <property type="entry name" value="NAD(P)-binding Rossmann-fold domains"/>
    <property type="match status" value="1"/>
</dbReference>
<dbReference type="Pfam" id="PF19328">
    <property type="entry name" value="DAP_DH_C"/>
    <property type="match status" value="1"/>
</dbReference>
<comment type="caution">
    <text evidence="2">The sequence shown here is derived from an EMBL/GenBank/DDBJ whole genome shotgun (WGS) entry which is preliminary data.</text>
</comment>
<organism evidence="2 3">
    <name type="scientific">Actinomadura rugatobispora</name>
    <dbReference type="NCBI Taxonomy" id="1994"/>
    <lineage>
        <taxon>Bacteria</taxon>
        <taxon>Bacillati</taxon>
        <taxon>Actinomycetota</taxon>
        <taxon>Actinomycetes</taxon>
        <taxon>Streptosporangiales</taxon>
        <taxon>Thermomonosporaceae</taxon>
        <taxon>Actinomadura</taxon>
    </lineage>
</organism>
<dbReference type="EMBL" id="JBHSON010000009">
    <property type="protein sequence ID" value="MFC5745667.1"/>
    <property type="molecule type" value="Genomic_DNA"/>
</dbReference>
<dbReference type="CDD" id="cd24146">
    <property type="entry name" value="nat-AmDH_N_like"/>
    <property type="match status" value="1"/>
</dbReference>
<name>A0ABW0ZT27_9ACTN</name>
<accession>A0ABW0ZT27</accession>
<feature type="domain" description="2,4-diaminopentanoate dehydrogenase C-terminal" evidence="1">
    <location>
        <begin position="140"/>
        <end position="343"/>
    </location>
</feature>
<proteinExistence type="predicted"/>
<evidence type="ECO:0000313" key="3">
    <source>
        <dbReference type="Proteomes" id="UP001596074"/>
    </source>
</evidence>
<dbReference type="RefSeq" id="WP_378281291.1">
    <property type="nucleotide sequence ID" value="NZ_JBHSON010000009.1"/>
</dbReference>
<sequence>MSEKRYQVVQWATGSIGRIGIRHFVDNPAFDLAGVYVTNPEKTGKDAGELAGIPATGVLATGDIAAVLAFGADCVHYAPLHADVDVLCRILRSGANVVTPVGFVYPTKSSEADFEALRAACREGGSSFHGTGVHPGFSGDLLPLVCSRVMTRLEQIQVREVADFRLHPSKAMQQALGFGRDPVDAVENPGPLVKTMHRIFEQSMTMVVEALGKEVERFSMEYDVARAKRDLHVRSGLIPAGTVGGMRFVWTAWVDDRPLVVFRTFWKMDDDLDPDWGYGSIKYNLVLDGDPSIEMNFESAHRHPDGDEGYWGRVWTAMNGINAIPAVVDAPPGVLTHLDLPFVRPSGLVRPRSAGFGEPVGI</sequence>
<dbReference type="Gene3D" id="3.40.50.720">
    <property type="entry name" value="NAD(P)-binding Rossmann-like Domain"/>
    <property type="match status" value="1"/>
</dbReference>
<dbReference type="Proteomes" id="UP001596074">
    <property type="component" value="Unassembled WGS sequence"/>
</dbReference>